<dbReference type="SMART" id="SM00346">
    <property type="entry name" value="HTH_ICLR"/>
    <property type="match status" value="1"/>
</dbReference>
<evidence type="ECO:0000256" key="4">
    <source>
        <dbReference type="SAM" id="MobiDB-lite"/>
    </source>
</evidence>
<dbReference type="SUPFAM" id="SSF55781">
    <property type="entry name" value="GAF domain-like"/>
    <property type="match status" value="1"/>
</dbReference>
<dbReference type="Gene3D" id="3.30.450.40">
    <property type="match status" value="1"/>
</dbReference>
<dbReference type="InterPro" id="IPR050707">
    <property type="entry name" value="HTH_MetabolicPath_Reg"/>
</dbReference>
<keyword evidence="8" id="KW-1185">Reference proteome</keyword>
<comment type="caution">
    <text evidence="7">The sequence shown here is derived from an EMBL/GenBank/DDBJ whole genome shotgun (WGS) entry which is preliminary data.</text>
</comment>
<evidence type="ECO:0000256" key="1">
    <source>
        <dbReference type="ARBA" id="ARBA00023015"/>
    </source>
</evidence>
<dbReference type="PROSITE" id="PS51077">
    <property type="entry name" value="HTH_ICLR"/>
    <property type="match status" value="1"/>
</dbReference>
<proteinExistence type="predicted"/>
<gene>
    <name evidence="7" type="ORF">D5039_14835</name>
</gene>
<dbReference type="SUPFAM" id="SSF46785">
    <property type="entry name" value="Winged helix' DNA-binding domain"/>
    <property type="match status" value="1"/>
</dbReference>
<evidence type="ECO:0000259" key="5">
    <source>
        <dbReference type="PROSITE" id="PS51077"/>
    </source>
</evidence>
<dbReference type="PANTHER" id="PTHR30136">
    <property type="entry name" value="HELIX-TURN-HELIX TRANSCRIPTIONAL REGULATOR, ICLR FAMILY"/>
    <property type="match status" value="1"/>
</dbReference>
<dbReference type="InterPro" id="IPR036390">
    <property type="entry name" value="WH_DNA-bd_sf"/>
</dbReference>
<dbReference type="InterPro" id="IPR029016">
    <property type="entry name" value="GAF-like_dom_sf"/>
</dbReference>
<evidence type="ECO:0000313" key="8">
    <source>
        <dbReference type="Proteomes" id="UP001208935"/>
    </source>
</evidence>
<evidence type="ECO:0000256" key="2">
    <source>
        <dbReference type="ARBA" id="ARBA00023125"/>
    </source>
</evidence>
<feature type="domain" description="HTH iclR-type" evidence="5">
    <location>
        <begin position="30"/>
        <end position="92"/>
    </location>
</feature>
<dbReference type="Pfam" id="PF01614">
    <property type="entry name" value="IclR_C"/>
    <property type="match status" value="1"/>
</dbReference>
<evidence type="ECO:0000313" key="7">
    <source>
        <dbReference type="EMBL" id="MCW5322381.1"/>
    </source>
</evidence>
<name>A0ABT3KVL9_9BURK</name>
<accession>A0ABT3KVL9</accession>
<evidence type="ECO:0000259" key="6">
    <source>
        <dbReference type="PROSITE" id="PS51078"/>
    </source>
</evidence>
<feature type="domain" description="IclR-ED" evidence="6">
    <location>
        <begin position="93"/>
        <end position="268"/>
    </location>
</feature>
<keyword evidence="1" id="KW-0805">Transcription regulation</keyword>
<organism evidence="7 8">
    <name type="scientific">Verminephrobacter aporrectodeae subsp. tuberculatae</name>
    <dbReference type="NCBI Taxonomy" id="1110392"/>
    <lineage>
        <taxon>Bacteria</taxon>
        <taxon>Pseudomonadati</taxon>
        <taxon>Pseudomonadota</taxon>
        <taxon>Betaproteobacteria</taxon>
        <taxon>Burkholderiales</taxon>
        <taxon>Comamonadaceae</taxon>
        <taxon>Verminephrobacter</taxon>
    </lineage>
</organism>
<keyword evidence="2" id="KW-0238">DNA-binding</keyword>
<dbReference type="InterPro" id="IPR005471">
    <property type="entry name" value="Tscrpt_reg_IclR_N"/>
</dbReference>
<dbReference type="EMBL" id="QZCW01000003">
    <property type="protein sequence ID" value="MCW5322381.1"/>
    <property type="molecule type" value="Genomic_DNA"/>
</dbReference>
<dbReference type="InterPro" id="IPR014757">
    <property type="entry name" value="Tscrpt_reg_IclR_C"/>
</dbReference>
<dbReference type="Gene3D" id="1.10.10.10">
    <property type="entry name" value="Winged helix-like DNA-binding domain superfamily/Winged helix DNA-binding domain"/>
    <property type="match status" value="1"/>
</dbReference>
<reference evidence="8" key="1">
    <citation type="submission" date="2023-07" db="EMBL/GenBank/DDBJ databases">
        <title>Verminephrobacter genomes.</title>
        <authorList>
            <person name="Lund M.B."/>
        </authorList>
    </citation>
    <scope>NUCLEOTIDE SEQUENCE [LARGE SCALE GENOMIC DNA]</scope>
    <source>
        <strain evidence="8">AtM5-05</strain>
    </source>
</reference>
<dbReference type="Pfam" id="PF09339">
    <property type="entry name" value="HTH_IclR"/>
    <property type="match status" value="1"/>
</dbReference>
<dbReference type="PROSITE" id="PS51078">
    <property type="entry name" value="ICLR_ED"/>
    <property type="match status" value="1"/>
</dbReference>
<evidence type="ECO:0000256" key="3">
    <source>
        <dbReference type="ARBA" id="ARBA00023163"/>
    </source>
</evidence>
<keyword evidence="3" id="KW-0804">Transcription</keyword>
<feature type="compositionally biased region" description="Polar residues" evidence="4">
    <location>
        <begin position="1"/>
        <end position="17"/>
    </location>
</feature>
<sequence>MTGPSMKQRSARQSTSAPGAGAGARTQYAVPAVEKALELIELLASQAKGLTLVEIAAQLQRSMGEIYRVAIVLAARGVIVQEAASERYFLTGKLFELAHRHPPTARLLDMAEPLMRTLAERMEQSCHLAVLDRDAVLIVACAESPLPMNYRVRVGVRFPALETSSGVVLVAHQPRAHWERWMAHVAALPRARLQQRLEAALAQGAEEMPSPMVQGVTNLSYAVRDHRGMAVAALTVPFLSQSVLRVDLPGVRPMVQQAAGTLSAFLGFVPPANAP</sequence>
<feature type="region of interest" description="Disordered" evidence="4">
    <location>
        <begin position="1"/>
        <end position="22"/>
    </location>
</feature>
<protein>
    <submittedName>
        <fullName evidence="7">IclR family transcriptional regulator</fullName>
    </submittedName>
</protein>
<dbReference type="PANTHER" id="PTHR30136:SF7">
    <property type="entry name" value="HTH-TYPE TRANSCRIPTIONAL REGULATOR KDGR-RELATED"/>
    <property type="match status" value="1"/>
</dbReference>
<dbReference type="Proteomes" id="UP001208935">
    <property type="component" value="Unassembled WGS sequence"/>
</dbReference>
<dbReference type="InterPro" id="IPR036388">
    <property type="entry name" value="WH-like_DNA-bd_sf"/>
</dbReference>